<proteinExistence type="predicted"/>
<accession>A0A068RCZ7</accession>
<protein>
    <submittedName>
        <fullName evidence="2">Uncharacterized protein</fullName>
    </submittedName>
</protein>
<reference evidence="2" key="1">
    <citation type="submission" date="2013-06" db="EMBL/GenBank/DDBJ databases">
        <authorList>
            <person name="Mazano-Marin A."/>
        </authorList>
    </citation>
    <scope>NUCLEOTIDE SEQUENCE</scope>
    <source>
        <strain evidence="2">SCt-VLC</strain>
    </source>
</reference>
<gene>
    <name evidence="2" type="ORF">SCTVLC_2000</name>
</gene>
<name>A0A068RCZ7_9GAMM</name>
<evidence type="ECO:0000313" key="2">
    <source>
        <dbReference type="EMBL" id="CDG48673.1"/>
    </source>
</evidence>
<dbReference type="AlphaFoldDB" id="A0A068RCZ7"/>
<reference evidence="2" key="2">
    <citation type="journal article" date="2014" name="Genome Biol. Evol.">
        <title>Settling down: the genome of Serratia symbiotica from the aphid Cinara tujafilina zooms in on the process of accommodation to a cooperative intracellular life.</title>
        <authorList>
            <person name="Manzano-Marin A."/>
            <person name="Latorre A."/>
        </authorList>
    </citation>
    <scope>NUCLEOTIDE SEQUENCE</scope>
    <source>
        <strain evidence="2">SCt-VLC</strain>
    </source>
</reference>
<sequence length="42" mass="4681">MASMSSWRKKRHRLVRDTADAADAATIFPEPPARQTALTPTQ</sequence>
<evidence type="ECO:0000256" key="1">
    <source>
        <dbReference type="SAM" id="MobiDB-lite"/>
    </source>
</evidence>
<organism evidence="2">
    <name type="scientific">Serratia symbiotica SCt-VLC</name>
    <dbReference type="NCBI Taxonomy" id="1347341"/>
    <lineage>
        <taxon>Bacteria</taxon>
        <taxon>Pseudomonadati</taxon>
        <taxon>Pseudomonadota</taxon>
        <taxon>Gammaproteobacteria</taxon>
        <taxon>Enterobacterales</taxon>
        <taxon>Yersiniaceae</taxon>
        <taxon>Serratia</taxon>
        <taxon>Serratia symbiotica</taxon>
    </lineage>
</organism>
<feature type="region of interest" description="Disordered" evidence="1">
    <location>
        <begin position="1"/>
        <end position="42"/>
    </location>
</feature>
<dbReference type="EMBL" id="FR904237">
    <property type="protein sequence ID" value="CDG48673.1"/>
    <property type="molecule type" value="Genomic_DNA"/>
</dbReference>